<proteinExistence type="predicted"/>
<dbReference type="RefSeq" id="WP_130435822.1">
    <property type="nucleotide sequence ID" value="NZ_SGXF01000005.1"/>
</dbReference>
<name>A0A4Q7P430_9FIRM</name>
<dbReference type="Pfam" id="PF08239">
    <property type="entry name" value="SH3_3"/>
    <property type="match status" value="1"/>
</dbReference>
<protein>
    <submittedName>
        <fullName evidence="2">SH3 domain-containing protein</fullName>
    </submittedName>
</protein>
<reference evidence="2 3" key="1">
    <citation type="submission" date="2019-02" db="EMBL/GenBank/DDBJ databases">
        <title>Genomic Encyclopedia of Type Strains, Phase IV (KMG-IV): sequencing the most valuable type-strain genomes for metagenomic binning, comparative biology and taxonomic classification.</title>
        <authorList>
            <person name="Goeker M."/>
        </authorList>
    </citation>
    <scope>NUCLEOTIDE SEQUENCE [LARGE SCALE GENOMIC DNA]</scope>
    <source>
        <strain evidence="2 3">DSM 29486</strain>
    </source>
</reference>
<feature type="domain" description="SH3b" evidence="1">
    <location>
        <begin position="23"/>
        <end position="75"/>
    </location>
</feature>
<dbReference type="InterPro" id="IPR003646">
    <property type="entry name" value="SH3-like_bac-type"/>
</dbReference>
<dbReference type="AlphaFoldDB" id="A0A4Q7P430"/>
<dbReference type="Proteomes" id="UP000292927">
    <property type="component" value="Unassembled WGS sequence"/>
</dbReference>
<accession>A0A4Q7P430</accession>
<dbReference type="Gene3D" id="2.30.30.40">
    <property type="entry name" value="SH3 Domains"/>
    <property type="match status" value="1"/>
</dbReference>
<gene>
    <name evidence="2" type="ORF">EV209_2568</name>
</gene>
<comment type="caution">
    <text evidence="2">The sequence shown here is derived from an EMBL/GenBank/DDBJ whole genome shotgun (WGS) entry which is preliminary data.</text>
</comment>
<keyword evidence="3" id="KW-1185">Reference proteome</keyword>
<dbReference type="EMBL" id="SGXF01000005">
    <property type="protein sequence ID" value="RZS94198.1"/>
    <property type="molecule type" value="Genomic_DNA"/>
</dbReference>
<organism evidence="2 3">
    <name type="scientific">Cuneatibacter caecimuris</name>
    <dbReference type="NCBI Taxonomy" id="1796618"/>
    <lineage>
        <taxon>Bacteria</taxon>
        <taxon>Bacillati</taxon>
        <taxon>Bacillota</taxon>
        <taxon>Clostridia</taxon>
        <taxon>Lachnospirales</taxon>
        <taxon>Lachnospiraceae</taxon>
        <taxon>Cuneatibacter</taxon>
    </lineage>
</organism>
<dbReference type="OrthoDB" id="9816557at2"/>
<evidence type="ECO:0000259" key="1">
    <source>
        <dbReference type="Pfam" id="PF08239"/>
    </source>
</evidence>
<sequence>MESKEMTATRKESVIGLVSNCANLRVRKEPDDKAEVLGTIPVDTEVMIEEDEPSSEFYKVFTASGLEGFCMKQFITV</sequence>
<evidence type="ECO:0000313" key="3">
    <source>
        <dbReference type="Proteomes" id="UP000292927"/>
    </source>
</evidence>
<evidence type="ECO:0000313" key="2">
    <source>
        <dbReference type="EMBL" id="RZS94198.1"/>
    </source>
</evidence>